<dbReference type="RefSeq" id="WP_181810044.1">
    <property type="nucleotide sequence ID" value="NZ_UGHZ01000001.1"/>
</dbReference>
<reference evidence="1 5" key="1">
    <citation type="submission" date="2018-06" db="EMBL/GenBank/DDBJ databases">
        <authorList>
            <consortium name="Pathogen Informatics"/>
            <person name="Doyle S."/>
        </authorList>
    </citation>
    <scope>NUCLEOTIDE SEQUENCE [LARGE SCALE GENOMIC DNA]</scope>
    <source>
        <strain evidence="1 5">NCTC12221</strain>
    </source>
</reference>
<dbReference type="EMBL" id="UGHZ01000001">
    <property type="protein sequence ID" value="STP08628.1"/>
    <property type="molecule type" value="Genomic_DNA"/>
</dbReference>
<evidence type="ECO:0000313" key="5">
    <source>
        <dbReference type="Proteomes" id="UP000255335"/>
    </source>
</evidence>
<evidence type="ECO:0000313" key="4">
    <source>
        <dbReference type="EMBL" id="STP13819.1"/>
    </source>
</evidence>
<evidence type="ECO:0000313" key="3">
    <source>
        <dbReference type="EMBL" id="STP13816.1"/>
    </source>
</evidence>
<gene>
    <name evidence="1" type="ORF">NCTC12221_00040</name>
    <name evidence="2" type="ORF">NCTC12221_01390</name>
    <name evidence="3" type="ORF">NCTC12221_01894</name>
    <name evidence="4" type="ORF">NCTC12221_01897</name>
</gene>
<accession>A0A377JLL8</accession>
<dbReference type="Proteomes" id="UP000255335">
    <property type="component" value="Unassembled WGS sequence"/>
</dbReference>
<sequence length="55" mass="6186">MTFWYVCKKCGYINEVDSAEIDLKIKLDSEVPILSICSECGEAQCIVIEVIGEEK</sequence>
<name>A0A377JLL8_9HELI</name>
<evidence type="ECO:0000313" key="1">
    <source>
        <dbReference type="EMBL" id="STP08628.1"/>
    </source>
</evidence>
<dbReference type="EMBL" id="UGHZ01000006">
    <property type="protein sequence ID" value="STP13819.1"/>
    <property type="molecule type" value="Genomic_DNA"/>
</dbReference>
<proteinExistence type="predicted"/>
<dbReference type="EMBL" id="UGHZ01000006">
    <property type="protein sequence ID" value="STP13816.1"/>
    <property type="molecule type" value="Genomic_DNA"/>
</dbReference>
<dbReference type="AlphaFoldDB" id="A0A377JLL8"/>
<protein>
    <submittedName>
        <fullName evidence="1">Uncharacterized protein</fullName>
    </submittedName>
</protein>
<organism evidence="1 5">
    <name type="scientific">Helicobacter cinaedi</name>
    <dbReference type="NCBI Taxonomy" id="213"/>
    <lineage>
        <taxon>Bacteria</taxon>
        <taxon>Pseudomonadati</taxon>
        <taxon>Campylobacterota</taxon>
        <taxon>Epsilonproteobacteria</taxon>
        <taxon>Campylobacterales</taxon>
        <taxon>Helicobacteraceae</taxon>
        <taxon>Helicobacter</taxon>
    </lineage>
</organism>
<evidence type="ECO:0000313" key="2">
    <source>
        <dbReference type="EMBL" id="STP09932.1"/>
    </source>
</evidence>
<dbReference type="EMBL" id="UGHZ01000001">
    <property type="protein sequence ID" value="STP09932.1"/>
    <property type="molecule type" value="Genomic_DNA"/>
</dbReference>